<dbReference type="EMBL" id="VFOK01000001">
    <property type="protein sequence ID" value="TQL32927.1"/>
    <property type="molecule type" value="Genomic_DNA"/>
</dbReference>
<feature type="compositionally biased region" description="Basic and acidic residues" evidence="1">
    <location>
        <begin position="39"/>
        <end position="48"/>
    </location>
</feature>
<keyword evidence="2" id="KW-0472">Membrane</keyword>
<comment type="caution">
    <text evidence="3">The sequence shown here is derived from an EMBL/GenBank/DDBJ whole genome shotgun (WGS) entry which is preliminary data.</text>
</comment>
<keyword evidence="2" id="KW-0812">Transmembrane</keyword>
<dbReference type="RefSeq" id="WP_142005014.1">
    <property type="nucleotide sequence ID" value="NZ_CAJTBP010000001.1"/>
</dbReference>
<dbReference type="Proteomes" id="UP000318336">
    <property type="component" value="Unassembled WGS sequence"/>
</dbReference>
<protein>
    <submittedName>
        <fullName evidence="3">Uncharacterized protein</fullName>
    </submittedName>
</protein>
<proteinExistence type="predicted"/>
<evidence type="ECO:0000313" key="3">
    <source>
        <dbReference type="EMBL" id="TQL32927.1"/>
    </source>
</evidence>
<evidence type="ECO:0000256" key="2">
    <source>
        <dbReference type="SAM" id="Phobius"/>
    </source>
</evidence>
<sequence length="207" mass="22033">MTDHRSGPEDDRARFAEIVAQLQSEPWPDIDDLDQGDGDVERDSEHGSGRASGSDSGRAPGEGEGSGDDGRTAGAGAPDETDGAGPGQPTEPGPDRAPEPTATDPLAGLPSQWRMPTGESILDEEDGFVPPPPRPLPAGDLNFYGAIGGLVGGPLWLLYLFFFDRYARPVWWLLACAVFVGGLVLLILRQPEKRDDDWDDDVDGAVL</sequence>
<name>A0A542XAT0_9MICO</name>
<feature type="transmembrane region" description="Helical" evidence="2">
    <location>
        <begin position="141"/>
        <end position="163"/>
    </location>
</feature>
<reference evidence="3 4" key="1">
    <citation type="submission" date="2019-06" db="EMBL/GenBank/DDBJ databases">
        <title>Sequencing the genomes of 1000 actinobacteria strains.</title>
        <authorList>
            <person name="Klenk H.-P."/>
        </authorList>
    </citation>
    <scope>NUCLEOTIDE SEQUENCE [LARGE SCALE GENOMIC DNA]</scope>
    <source>
        <strain evidence="3 4">DSM 24617</strain>
    </source>
</reference>
<evidence type="ECO:0000313" key="4">
    <source>
        <dbReference type="Proteomes" id="UP000318336"/>
    </source>
</evidence>
<gene>
    <name evidence="3" type="ORF">FB554_1060</name>
</gene>
<feature type="compositionally biased region" description="Basic and acidic residues" evidence="1">
    <location>
        <begin position="1"/>
        <end position="15"/>
    </location>
</feature>
<keyword evidence="2" id="KW-1133">Transmembrane helix</keyword>
<accession>A0A542XAT0</accession>
<organism evidence="3 4">
    <name type="scientific">Barrientosiimonas humi</name>
    <dbReference type="NCBI Taxonomy" id="999931"/>
    <lineage>
        <taxon>Bacteria</taxon>
        <taxon>Bacillati</taxon>
        <taxon>Actinomycetota</taxon>
        <taxon>Actinomycetes</taxon>
        <taxon>Micrococcales</taxon>
        <taxon>Dermacoccaceae</taxon>
        <taxon>Barrientosiimonas</taxon>
    </lineage>
</organism>
<dbReference type="AlphaFoldDB" id="A0A542XAT0"/>
<evidence type="ECO:0000256" key="1">
    <source>
        <dbReference type="SAM" id="MobiDB-lite"/>
    </source>
</evidence>
<dbReference type="OrthoDB" id="4867773at2"/>
<feature type="region of interest" description="Disordered" evidence="1">
    <location>
        <begin position="1"/>
        <end position="114"/>
    </location>
</feature>
<feature type="transmembrane region" description="Helical" evidence="2">
    <location>
        <begin position="169"/>
        <end position="188"/>
    </location>
</feature>
<feature type="compositionally biased region" description="Low complexity" evidence="1">
    <location>
        <begin position="49"/>
        <end position="59"/>
    </location>
</feature>
<keyword evidence="4" id="KW-1185">Reference proteome</keyword>
<feature type="compositionally biased region" description="Acidic residues" evidence="1">
    <location>
        <begin position="28"/>
        <end position="38"/>
    </location>
</feature>